<dbReference type="EMBL" id="JAKGTH010000010">
    <property type="protein sequence ID" value="MCF4102220.1"/>
    <property type="molecule type" value="Genomic_DNA"/>
</dbReference>
<dbReference type="Gene3D" id="2.40.160.60">
    <property type="entry name" value="Outer membrane protein transport protein (OMPP1/FadL/TodX)"/>
    <property type="match status" value="1"/>
</dbReference>
<accession>A0ABS9EH77</accession>
<gene>
    <name evidence="3" type="primary">porV</name>
    <name evidence="3" type="ORF">L1I30_11125</name>
</gene>
<comment type="caution">
    <text evidence="3">The sequence shown here is derived from an EMBL/GenBank/DDBJ whole genome shotgun (WGS) entry which is preliminary data.</text>
</comment>
<dbReference type="InterPro" id="IPR045741">
    <property type="entry name" value="PorV"/>
</dbReference>
<dbReference type="NCBIfam" id="NF033710">
    <property type="entry name" value="T9SS_OM_PorV"/>
    <property type="match status" value="1"/>
</dbReference>
<reference evidence="3" key="1">
    <citation type="submission" date="2022-01" db="EMBL/GenBank/DDBJ databases">
        <title>Gillisia lutea sp. nov., isolated from marine plastic residues from the Malvarosa beach (Valencia, Spain).</title>
        <authorList>
            <person name="Vidal-Verdu A."/>
            <person name="Molina-Menor E."/>
            <person name="Satari L."/>
            <person name="Pascual J."/>
            <person name="Pereto J."/>
            <person name="Porcar M."/>
        </authorList>
    </citation>
    <scope>NUCLEOTIDE SEQUENCE</scope>
    <source>
        <strain evidence="3">M10.2A</strain>
    </source>
</reference>
<proteinExistence type="predicted"/>
<feature type="domain" description="Type IX secretion system protein PorV" evidence="2">
    <location>
        <begin position="23"/>
        <end position="263"/>
    </location>
</feature>
<feature type="signal peptide" evidence="1">
    <location>
        <begin position="1"/>
        <end position="21"/>
    </location>
</feature>
<evidence type="ECO:0000313" key="3">
    <source>
        <dbReference type="EMBL" id="MCF4102220.1"/>
    </source>
</evidence>
<protein>
    <submittedName>
        <fullName evidence="3">Type IX secretion system outer membrane channel protein PorV</fullName>
    </submittedName>
</protein>
<dbReference type="Proteomes" id="UP001179363">
    <property type="component" value="Unassembled WGS sequence"/>
</dbReference>
<feature type="chain" id="PRO_5046784224" evidence="1">
    <location>
        <begin position="22"/>
        <end position="385"/>
    </location>
</feature>
<organism evidence="3 4">
    <name type="scientific">Gillisia lutea</name>
    <dbReference type="NCBI Taxonomy" id="2909668"/>
    <lineage>
        <taxon>Bacteria</taxon>
        <taxon>Pseudomonadati</taxon>
        <taxon>Bacteroidota</taxon>
        <taxon>Flavobacteriia</taxon>
        <taxon>Flavobacteriales</taxon>
        <taxon>Flavobacteriaceae</taxon>
        <taxon>Gillisia</taxon>
    </lineage>
</organism>
<keyword evidence="4" id="KW-1185">Reference proteome</keyword>
<sequence length="385" mass="42290">MRKITILLLGFALLSKSQIFAQDERDRVITTAVPFLLIAADARAAGMGDLGVATSADAFSQQWNAAKYAFITSEQGIGVSYTPYLSNIVNDIFLGNLTYFNKVNEKSAIAASLRYFSLGSIETQGSFGENPLLLSPNELTLDFSYALKLSEEFSMAVVGRYLRSDLKLAVNNEDSDAASTFGVDVAAFYQSPNIVFANFDGRVRAGANISNIGPKIKYDEVGQENFIPTNFKAGAGFDFIFDPSNRLGTYFELNKLLVPTPQDFNNDGVIDRSDEEEYNNIGAIEGIFKSFGDAPDGFGEEMREVTWAVGAEYVFQETFTLRSGYFNESDTKGSRKFVAIGAGFKYAPVIIDVSYLFSTSKVVSPLEGTLRFGLTFNFGEEYESN</sequence>
<evidence type="ECO:0000256" key="1">
    <source>
        <dbReference type="SAM" id="SignalP"/>
    </source>
</evidence>
<keyword evidence="1" id="KW-0732">Signal</keyword>
<dbReference type="NCBIfam" id="NF033709">
    <property type="entry name" value="PorV_fam"/>
    <property type="match status" value="1"/>
</dbReference>
<dbReference type="RefSeq" id="WP_236134370.1">
    <property type="nucleotide sequence ID" value="NZ_JAKGTH010000010.1"/>
</dbReference>
<evidence type="ECO:0000313" key="4">
    <source>
        <dbReference type="Proteomes" id="UP001179363"/>
    </source>
</evidence>
<evidence type="ECO:0000259" key="2">
    <source>
        <dbReference type="Pfam" id="PF19572"/>
    </source>
</evidence>
<name>A0ABS9EH77_9FLAO</name>
<dbReference type="InterPro" id="IPR047799">
    <property type="entry name" value="T9SS_OM_PorV"/>
</dbReference>
<dbReference type="Pfam" id="PF19572">
    <property type="entry name" value="PorV"/>
    <property type="match status" value="1"/>
</dbReference>